<keyword evidence="9" id="KW-1185">Reference proteome</keyword>
<evidence type="ECO:0000256" key="2">
    <source>
        <dbReference type="ARBA" id="ARBA00022729"/>
    </source>
</evidence>
<dbReference type="EMBL" id="JBBHLI010000002">
    <property type="protein sequence ID" value="MEK9500424.1"/>
    <property type="molecule type" value="Genomic_DNA"/>
</dbReference>
<evidence type="ECO:0000256" key="1">
    <source>
        <dbReference type="ARBA" id="ARBA00005791"/>
    </source>
</evidence>
<keyword evidence="6" id="KW-0812">Transmembrane</keyword>
<dbReference type="PANTHER" id="PTHR13887">
    <property type="entry name" value="GLUTATHIONE S-TRANSFERASE KAPPA"/>
    <property type="match status" value="1"/>
</dbReference>
<dbReference type="Pfam" id="PF13462">
    <property type="entry name" value="Thioredoxin_4"/>
    <property type="match status" value="1"/>
</dbReference>
<keyword evidence="3" id="KW-0560">Oxidoreductase</keyword>
<protein>
    <submittedName>
        <fullName evidence="8">Thioredoxin domain-containing protein</fullName>
    </submittedName>
</protein>
<organism evidence="8 9">
    <name type="scientific">Gaopeijia maritima</name>
    <dbReference type="NCBI Taxonomy" id="3119007"/>
    <lineage>
        <taxon>Bacteria</taxon>
        <taxon>Pseudomonadati</taxon>
        <taxon>Gemmatimonadota</taxon>
        <taxon>Longimicrobiia</taxon>
        <taxon>Gaopeijiales</taxon>
        <taxon>Gaopeijiaceae</taxon>
        <taxon>Gaopeijia</taxon>
    </lineage>
</organism>
<keyword evidence="4" id="KW-1015">Disulfide bond</keyword>
<evidence type="ECO:0000256" key="5">
    <source>
        <dbReference type="ARBA" id="ARBA00023284"/>
    </source>
</evidence>
<dbReference type="PANTHER" id="PTHR13887:SF14">
    <property type="entry name" value="DISULFIDE BOND FORMATION PROTEIN D"/>
    <property type="match status" value="1"/>
</dbReference>
<reference evidence="8 9" key="1">
    <citation type="submission" date="2024-02" db="EMBL/GenBank/DDBJ databases">
        <title>A novel Gemmatimonadota bacterium.</title>
        <authorList>
            <person name="Du Z.-J."/>
            <person name="Ye Y.-Q."/>
        </authorList>
    </citation>
    <scope>NUCLEOTIDE SEQUENCE [LARGE SCALE GENOMIC DNA]</scope>
    <source>
        <strain evidence="8 9">DH-20</strain>
    </source>
</reference>
<evidence type="ECO:0000256" key="4">
    <source>
        <dbReference type="ARBA" id="ARBA00023157"/>
    </source>
</evidence>
<accession>A0ABU9E6Y1</accession>
<dbReference type="Proteomes" id="UP001484239">
    <property type="component" value="Unassembled WGS sequence"/>
</dbReference>
<dbReference type="SUPFAM" id="SSF52833">
    <property type="entry name" value="Thioredoxin-like"/>
    <property type="match status" value="1"/>
</dbReference>
<dbReference type="InterPro" id="IPR013766">
    <property type="entry name" value="Thioredoxin_domain"/>
</dbReference>
<evidence type="ECO:0000313" key="8">
    <source>
        <dbReference type="EMBL" id="MEK9500424.1"/>
    </source>
</evidence>
<evidence type="ECO:0000259" key="7">
    <source>
        <dbReference type="PROSITE" id="PS51352"/>
    </source>
</evidence>
<keyword evidence="6" id="KW-1133">Transmembrane helix</keyword>
<name>A0ABU9E6Y1_9BACT</name>
<dbReference type="InterPro" id="IPR036249">
    <property type="entry name" value="Thioredoxin-like_sf"/>
</dbReference>
<dbReference type="Gene3D" id="3.40.30.10">
    <property type="entry name" value="Glutaredoxin"/>
    <property type="match status" value="1"/>
</dbReference>
<keyword evidence="5" id="KW-0676">Redox-active center</keyword>
<comment type="similarity">
    <text evidence="1">Belongs to the thioredoxin family. DsbA subfamily.</text>
</comment>
<gene>
    <name evidence="8" type="ORF">WI372_05505</name>
</gene>
<evidence type="ECO:0000256" key="6">
    <source>
        <dbReference type="SAM" id="Phobius"/>
    </source>
</evidence>
<dbReference type="InterPro" id="IPR012336">
    <property type="entry name" value="Thioredoxin-like_fold"/>
</dbReference>
<keyword evidence="6" id="KW-0472">Membrane</keyword>
<comment type="caution">
    <text evidence="8">The sequence shown here is derived from an EMBL/GenBank/DDBJ whole genome shotgun (WGS) entry which is preliminary data.</text>
</comment>
<feature type="domain" description="Thioredoxin" evidence="7">
    <location>
        <begin position="22"/>
        <end position="214"/>
    </location>
</feature>
<evidence type="ECO:0000313" key="9">
    <source>
        <dbReference type="Proteomes" id="UP001484239"/>
    </source>
</evidence>
<feature type="transmembrane region" description="Helical" evidence="6">
    <location>
        <begin position="12"/>
        <end position="29"/>
    </location>
</feature>
<evidence type="ECO:0000256" key="3">
    <source>
        <dbReference type="ARBA" id="ARBA00023002"/>
    </source>
</evidence>
<sequence length="214" mass="23428">MGKKIEKVIDGSVVVAMLAAVLAAGTVLIRGSATDATPSGDGERVRAWEQYSEGGRRTGPPDAAITIVEFGDYRCAACQTAEDHFSAVRRKFSDVAFVYRHFPIPVHEFSTEAAVAAECAGEQGLFWPMHEELYNMETVALDSFPQAAQRVGVKSLSDFRACLSSEEPRARIEADRVLARQLGVRGTPTFLVNDRKYLGFRDSLALEEILAEAR</sequence>
<proteinExistence type="inferred from homology"/>
<dbReference type="PROSITE" id="PS51352">
    <property type="entry name" value="THIOREDOXIN_2"/>
    <property type="match status" value="1"/>
</dbReference>
<keyword evidence="2" id="KW-0732">Signal</keyword>
<dbReference type="RefSeq" id="WP_405274933.1">
    <property type="nucleotide sequence ID" value="NZ_CP144380.1"/>
</dbReference>